<evidence type="ECO:0000256" key="3">
    <source>
        <dbReference type="ARBA" id="ARBA00023163"/>
    </source>
</evidence>
<dbReference type="EMBL" id="CP136508">
    <property type="protein sequence ID" value="WUR16263.1"/>
    <property type="molecule type" value="Genomic_DNA"/>
</dbReference>
<keyword evidence="6" id="KW-1185">Reference proteome</keyword>
<evidence type="ECO:0000313" key="6">
    <source>
        <dbReference type="Proteomes" id="UP000321323"/>
    </source>
</evidence>
<dbReference type="SUPFAM" id="SSF51306">
    <property type="entry name" value="LexA/Signal peptidase"/>
    <property type="match status" value="1"/>
</dbReference>
<accession>A0ABZ1UWG1</accession>
<dbReference type="InterPro" id="IPR015927">
    <property type="entry name" value="Peptidase_S24_S26A/B/C"/>
</dbReference>
<dbReference type="Pfam" id="PF00717">
    <property type="entry name" value="Peptidase_S24"/>
    <property type="match status" value="1"/>
</dbReference>
<name>A0ABZ1UWG1_9BURK</name>
<dbReference type="PANTHER" id="PTHR40661:SF1">
    <property type="entry name" value="HTH CRO_C1-TYPE DOMAIN-CONTAINING PROTEIN"/>
    <property type="match status" value="1"/>
</dbReference>
<dbReference type="InterPro" id="IPR039418">
    <property type="entry name" value="LexA-like"/>
</dbReference>
<dbReference type="PANTHER" id="PTHR40661">
    <property type="match status" value="1"/>
</dbReference>
<evidence type="ECO:0000256" key="2">
    <source>
        <dbReference type="ARBA" id="ARBA00023125"/>
    </source>
</evidence>
<dbReference type="SUPFAM" id="SSF47413">
    <property type="entry name" value="lambda repressor-like DNA-binding domains"/>
    <property type="match status" value="1"/>
</dbReference>
<dbReference type="Gene3D" id="1.10.260.40">
    <property type="entry name" value="lambda repressor-like DNA-binding domains"/>
    <property type="match status" value="1"/>
</dbReference>
<feature type="domain" description="HTH cro/C1-type" evidence="4">
    <location>
        <begin position="14"/>
        <end position="67"/>
    </location>
</feature>
<dbReference type="SMART" id="SM00530">
    <property type="entry name" value="HTH_XRE"/>
    <property type="match status" value="1"/>
</dbReference>
<evidence type="ECO:0000313" key="5">
    <source>
        <dbReference type="EMBL" id="WUR16263.1"/>
    </source>
</evidence>
<evidence type="ECO:0000259" key="4">
    <source>
        <dbReference type="PROSITE" id="PS50943"/>
    </source>
</evidence>
<dbReference type="Gene3D" id="2.10.109.10">
    <property type="entry name" value="Umud Fragment, subunit A"/>
    <property type="match status" value="1"/>
</dbReference>
<keyword evidence="2" id="KW-0238">DNA-binding</keyword>
<keyword evidence="3" id="KW-0804">Transcription</keyword>
<proteinExistence type="predicted"/>
<dbReference type="CDD" id="cd00093">
    <property type="entry name" value="HTH_XRE"/>
    <property type="match status" value="1"/>
</dbReference>
<dbReference type="Proteomes" id="UP000321323">
    <property type="component" value="Chromosome"/>
</dbReference>
<dbReference type="InterPro" id="IPR001387">
    <property type="entry name" value="Cro/C1-type_HTH"/>
</dbReference>
<keyword evidence="1" id="KW-0805">Transcription regulation</keyword>
<sequence>MLEDNIGMSIGSRIKEARRAAGLTQKALAQKVGMAQATLSELETGESQGTTMIASFAAALGVNALWLETGAGPMDPTVGSRADENFGLPPGTFKRVEAVGDDDPRLTLIPRVKLRLSAGINGFEMEPERFDGSTGTVPTDWMQKHGYSRDSLIMISVKGESMEPSLYEGDSVVINTADKRPVDGAVFAVNYEGEPVIKRFSRDAGRWWLMSDNPDQRKFHKKVCDGDACIIIGRIVRKESERI</sequence>
<dbReference type="InterPro" id="IPR010982">
    <property type="entry name" value="Lambda_DNA-bd_dom_sf"/>
</dbReference>
<evidence type="ECO:0000256" key="1">
    <source>
        <dbReference type="ARBA" id="ARBA00023015"/>
    </source>
</evidence>
<dbReference type="InterPro" id="IPR036286">
    <property type="entry name" value="LexA/Signal_pep-like_sf"/>
</dbReference>
<gene>
    <name evidence="5" type="ORF">E7V67_011435</name>
</gene>
<organism evidence="5 6">
    <name type="scientific">[Empedobacter] haloabium</name>
    <dbReference type="NCBI Taxonomy" id="592317"/>
    <lineage>
        <taxon>Bacteria</taxon>
        <taxon>Pseudomonadati</taxon>
        <taxon>Pseudomonadota</taxon>
        <taxon>Betaproteobacteria</taxon>
        <taxon>Burkholderiales</taxon>
        <taxon>Oxalobacteraceae</taxon>
        <taxon>Telluria group</taxon>
        <taxon>Telluria group incertae sedis</taxon>
    </lineage>
</organism>
<dbReference type="Pfam" id="PF01381">
    <property type="entry name" value="HTH_3"/>
    <property type="match status" value="1"/>
</dbReference>
<protein>
    <submittedName>
        <fullName evidence="5">S24 family peptidase</fullName>
    </submittedName>
</protein>
<dbReference type="CDD" id="cd06529">
    <property type="entry name" value="S24_LexA-like"/>
    <property type="match status" value="1"/>
</dbReference>
<dbReference type="PROSITE" id="PS50943">
    <property type="entry name" value="HTH_CROC1"/>
    <property type="match status" value="1"/>
</dbReference>
<reference evidence="5 6" key="1">
    <citation type="journal article" date="2019" name="Int. J. Syst. Evol. Microbiol.">
        <title>The Draft Whole-Genome Sequence of the Antibiotic Producer Empedobacter haloabium ATCC 31962 Provides Indications for Its Taxonomic Reclassification.</title>
        <authorList>
            <person name="Miess H."/>
            <person name="Arlt P."/>
            <person name="Apel A.K."/>
            <person name="Weber T."/>
            <person name="Nieselt K."/>
            <person name="Hanssen F."/>
            <person name="Czemmel S."/>
            <person name="Nahnsen S."/>
            <person name="Gross H."/>
        </authorList>
    </citation>
    <scope>NUCLEOTIDE SEQUENCE [LARGE SCALE GENOMIC DNA]</scope>
    <source>
        <strain evidence="5 6">ATCC 31962</strain>
    </source>
</reference>